<reference evidence="1" key="2">
    <citation type="submission" date="2017-06" db="EMBL/GenBank/DDBJ databases">
        <title>WGS assembly of Brachypodium distachyon.</title>
        <authorList>
            <consortium name="The International Brachypodium Initiative"/>
            <person name="Lucas S."/>
            <person name="Harmon-Smith M."/>
            <person name="Lail K."/>
            <person name="Tice H."/>
            <person name="Grimwood J."/>
            <person name="Bruce D."/>
            <person name="Barry K."/>
            <person name="Shu S."/>
            <person name="Lindquist E."/>
            <person name="Wang M."/>
            <person name="Pitluck S."/>
            <person name="Vogel J.P."/>
            <person name="Garvin D.F."/>
            <person name="Mockler T.C."/>
            <person name="Schmutz J."/>
            <person name="Rokhsar D."/>
            <person name="Bevan M.W."/>
        </authorList>
    </citation>
    <scope>NUCLEOTIDE SEQUENCE</scope>
    <source>
        <strain evidence="1">Bd21</strain>
    </source>
</reference>
<dbReference type="EMBL" id="CM000881">
    <property type="protein sequence ID" value="KQK06281.1"/>
    <property type="molecule type" value="Genomic_DNA"/>
</dbReference>
<evidence type="ECO:0000313" key="2">
    <source>
        <dbReference type="EnsemblPlants" id="KQK06281"/>
    </source>
</evidence>
<name>A0A0Q3K647_BRADI</name>
<evidence type="ECO:0008006" key="4">
    <source>
        <dbReference type="Google" id="ProtNLM"/>
    </source>
</evidence>
<dbReference type="OrthoDB" id="692410at2759"/>
<protein>
    <recommendedName>
        <fullName evidence="4">Reverse transcriptase zinc-binding domain-containing protein</fullName>
    </recommendedName>
</protein>
<organism evidence="1">
    <name type="scientific">Brachypodium distachyon</name>
    <name type="common">Purple false brome</name>
    <name type="synonym">Trachynia distachya</name>
    <dbReference type="NCBI Taxonomy" id="15368"/>
    <lineage>
        <taxon>Eukaryota</taxon>
        <taxon>Viridiplantae</taxon>
        <taxon>Streptophyta</taxon>
        <taxon>Embryophyta</taxon>
        <taxon>Tracheophyta</taxon>
        <taxon>Spermatophyta</taxon>
        <taxon>Magnoliopsida</taxon>
        <taxon>Liliopsida</taxon>
        <taxon>Poales</taxon>
        <taxon>Poaceae</taxon>
        <taxon>BOP clade</taxon>
        <taxon>Pooideae</taxon>
        <taxon>Stipodae</taxon>
        <taxon>Brachypodieae</taxon>
        <taxon>Brachypodium</taxon>
    </lineage>
</organism>
<reference evidence="2" key="3">
    <citation type="submission" date="2018-08" db="UniProtKB">
        <authorList>
            <consortium name="EnsemblPlants"/>
        </authorList>
    </citation>
    <scope>IDENTIFICATION</scope>
    <source>
        <strain evidence="2">cv. Bd21</strain>
    </source>
</reference>
<gene>
    <name evidence="1" type="ORF">BRADI_2g25475v3</name>
</gene>
<keyword evidence="3" id="KW-1185">Reference proteome</keyword>
<evidence type="ECO:0000313" key="3">
    <source>
        <dbReference type="Proteomes" id="UP000008810"/>
    </source>
</evidence>
<dbReference type="AlphaFoldDB" id="A0A0Q3K647"/>
<proteinExistence type="predicted"/>
<dbReference type="Gramene" id="KQK06281">
    <property type="protein sequence ID" value="KQK06281"/>
    <property type="gene ID" value="BRADI_2g25475v3"/>
</dbReference>
<dbReference type="EnsemblPlants" id="KQK06281">
    <property type="protein sequence ID" value="KQK06281"/>
    <property type="gene ID" value="BRADI_2g25475v3"/>
</dbReference>
<evidence type="ECO:0000313" key="1">
    <source>
        <dbReference type="EMBL" id="KQK06281.1"/>
    </source>
</evidence>
<dbReference type="InParanoid" id="A0A0Q3K647"/>
<dbReference type="Proteomes" id="UP000008810">
    <property type="component" value="Chromosome 2"/>
</dbReference>
<accession>A0A0Q3K647</accession>
<reference evidence="1 2" key="1">
    <citation type="journal article" date="2010" name="Nature">
        <title>Genome sequencing and analysis of the model grass Brachypodium distachyon.</title>
        <authorList>
            <consortium name="International Brachypodium Initiative"/>
        </authorList>
    </citation>
    <scope>NUCLEOTIDE SEQUENCE [LARGE SCALE GENOMIC DNA]</scope>
    <source>
        <strain evidence="1 2">Bd21</strain>
    </source>
</reference>
<sequence length="126" mass="14495">MKQQILTSDECPFGCNSSESALHLAVLCPRSALIFQYLGLDVSNVQDMRDLFTDGKVVIAPNKKNVWVVVLVAILWNIWLARNRKVFDDRNIPHIVVARQCTETLKLWSSRLKKNERQAADQWIED</sequence>